<dbReference type="EMBL" id="JAMKFB020000005">
    <property type="protein sequence ID" value="KAL0193945.1"/>
    <property type="molecule type" value="Genomic_DNA"/>
</dbReference>
<dbReference type="InterPro" id="IPR036352">
    <property type="entry name" value="Semap_dom_sf"/>
</dbReference>
<dbReference type="SUPFAM" id="SSF101912">
    <property type="entry name" value="Sema domain"/>
    <property type="match status" value="1"/>
</dbReference>
<feature type="non-terminal residue" evidence="4">
    <location>
        <position position="1"/>
    </location>
</feature>
<sequence length="71" mass="8055">CITNLDRENGYNSSLQLPDATLNFAKKHPLMEDRAEARPLLLTKGINFTRLAVDRVSSLDQRSYNMLFIGT</sequence>
<dbReference type="InterPro" id="IPR027231">
    <property type="entry name" value="Semaphorin"/>
</dbReference>
<dbReference type="PROSITE" id="PS51004">
    <property type="entry name" value="SEMA"/>
    <property type="match status" value="1"/>
</dbReference>
<feature type="domain" description="Sema" evidence="3">
    <location>
        <begin position="1"/>
        <end position="71"/>
    </location>
</feature>
<evidence type="ECO:0000313" key="4">
    <source>
        <dbReference type="EMBL" id="KAL0193945.1"/>
    </source>
</evidence>
<dbReference type="Gene3D" id="2.130.10.10">
    <property type="entry name" value="YVTN repeat-like/Quinoprotein amine dehydrogenase"/>
    <property type="match status" value="1"/>
</dbReference>
<comment type="caution">
    <text evidence="2">Lacks conserved residue(s) required for the propagation of feature annotation.</text>
</comment>
<dbReference type="GO" id="GO:0007399">
    <property type="term" value="P:nervous system development"/>
    <property type="evidence" value="ECO:0007669"/>
    <property type="project" value="UniProtKB-ARBA"/>
</dbReference>
<dbReference type="PANTHER" id="PTHR11036">
    <property type="entry name" value="SEMAPHORIN"/>
    <property type="match status" value="1"/>
</dbReference>
<gene>
    <name evidence="4" type="ORF">M9458_012241</name>
</gene>
<dbReference type="InterPro" id="IPR001627">
    <property type="entry name" value="Semap_dom"/>
</dbReference>
<dbReference type="InterPro" id="IPR015943">
    <property type="entry name" value="WD40/YVTN_repeat-like_dom_sf"/>
</dbReference>
<evidence type="ECO:0000259" key="3">
    <source>
        <dbReference type="PROSITE" id="PS51004"/>
    </source>
</evidence>
<dbReference type="PANTHER" id="PTHR11036:SF16">
    <property type="entry name" value="SEMAPHORIN-4C"/>
    <property type="match status" value="1"/>
</dbReference>
<keyword evidence="5" id="KW-1185">Reference proteome</keyword>
<protein>
    <recommendedName>
        <fullName evidence="3">Sema domain-containing protein</fullName>
    </recommendedName>
</protein>
<evidence type="ECO:0000313" key="5">
    <source>
        <dbReference type="Proteomes" id="UP001529510"/>
    </source>
</evidence>
<dbReference type="AlphaFoldDB" id="A0ABD0R7D8"/>
<evidence type="ECO:0000256" key="2">
    <source>
        <dbReference type="PROSITE-ProRule" id="PRU00352"/>
    </source>
</evidence>
<dbReference type="Pfam" id="PF01403">
    <property type="entry name" value="Sema"/>
    <property type="match status" value="1"/>
</dbReference>
<accession>A0ABD0R7D8</accession>
<keyword evidence="1" id="KW-0325">Glycoprotein</keyword>
<organism evidence="4 5">
    <name type="scientific">Cirrhinus mrigala</name>
    <name type="common">Mrigala</name>
    <dbReference type="NCBI Taxonomy" id="683832"/>
    <lineage>
        <taxon>Eukaryota</taxon>
        <taxon>Metazoa</taxon>
        <taxon>Chordata</taxon>
        <taxon>Craniata</taxon>
        <taxon>Vertebrata</taxon>
        <taxon>Euteleostomi</taxon>
        <taxon>Actinopterygii</taxon>
        <taxon>Neopterygii</taxon>
        <taxon>Teleostei</taxon>
        <taxon>Ostariophysi</taxon>
        <taxon>Cypriniformes</taxon>
        <taxon>Cyprinidae</taxon>
        <taxon>Labeoninae</taxon>
        <taxon>Labeonini</taxon>
        <taxon>Cirrhinus</taxon>
    </lineage>
</organism>
<name>A0ABD0R7D8_CIRMR</name>
<reference evidence="4 5" key="1">
    <citation type="submission" date="2024-05" db="EMBL/GenBank/DDBJ databases">
        <title>Genome sequencing and assembly of Indian major carp, Cirrhinus mrigala (Hamilton, 1822).</title>
        <authorList>
            <person name="Mohindra V."/>
            <person name="Chowdhury L.M."/>
            <person name="Lal K."/>
            <person name="Jena J.K."/>
        </authorList>
    </citation>
    <scope>NUCLEOTIDE SEQUENCE [LARGE SCALE GENOMIC DNA]</scope>
    <source>
        <strain evidence="4">CM1030</strain>
        <tissue evidence="4">Blood</tissue>
    </source>
</reference>
<proteinExistence type="predicted"/>
<comment type="caution">
    <text evidence="4">The sequence shown here is derived from an EMBL/GenBank/DDBJ whole genome shotgun (WGS) entry which is preliminary data.</text>
</comment>
<evidence type="ECO:0000256" key="1">
    <source>
        <dbReference type="ARBA" id="ARBA00023180"/>
    </source>
</evidence>
<dbReference type="Proteomes" id="UP001529510">
    <property type="component" value="Unassembled WGS sequence"/>
</dbReference>
<feature type="non-terminal residue" evidence="4">
    <location>
        <position position="71"/>
    </location>
</feature>